<dbReference type="EMBL" id="CSAJ01000807">
    <property type="protein sequence ID" value="COX23762.1"/>
    <property type="molecule type" value="Genomic_DNA"/>
</dbReference>
<dbReference type="Proteomes" id="UP000048289">
    <property type="component" value="Unassembled WGS sequence"/>
</dbReference>
<evidence type="ECO:0000313" key="4">
    <source>
        <dbReference type="EMBL" id="COW13731.1"/>
    </source>
</evidence>
<evidence type="ECO:0000313" key="1">
    <source>
        <dbReference type="EMBL" id="CFE40236.1"/>
    </source>
</evidence>
<dbReference type="EMBL" id="CSAD01000296">
    <property type="protein sequence ID" value="COV67108.1"/>
    <property type="molecule type" value="Genomic_DNA"/>
</dbReference>
<evidence type="ECO:0000313" key="11">
    <source>
        <dbReference type="Proteomes" id="UP000048289"/>
    </source>
</evidence>
<evidence type="ECO:0000313" key="9">
    <source>
        <dbReference type="Proteomes" id="UP000045842"/>
    </source>
</evidence>
<dbReference type="EMBL" id="CSAE01000342">
    <property type="protein sequence ID" value="COW13731.1"/>
    <property type="molecule type" value="Genomic_DNA"/>
</dbReference>
<evidence type="ECO:0000313" key="7">
    <source>
        <dbReference type="Proteomes" id="UP000038802"/>
    </source>
</evidence>
<accession>A0A0U0R3Q6</accession>
<protein>
    <submittedName>
        <fullName evidence="4">Uncharacterized protein</fullName>
    </submittedName>
</protein>
<dbReference type="Proteomes" id="UP000046947">
    <property type="component" value="Unassembled WGS sequence"/>
</dbReference>
<evidence type="ECO:0000313" key="6">
    <source>
        <dbReference type="EMBL" id="COX45515.1"/>
    </source>
</evidence>
<evidence type="ECO:0000313" key="5">
    <source>
        <dbReference type="EMBL" id="COX23762.1"/>
    </source>
</evidence>
<reference evidence="7 8" key="1">
    <citation type="submission" date="2015-03" db="EMBL/GenBank/DDBJ databases">
        <authorList>
            <consortium name="Pathogen Informatics"/>
        </authorList>
    </citation>
    <scope>NUCLEOTIDE SEQUENCE [LARGE SCALE GENOMIC DNA]</scope>
    <source>
        <strain evidence="3 9">G09801536</strain>
        <strain evidence="1 11">G09901357</strain>
        <strain evidence="2 10">H09601792</strain>
        <strain evidence="7">K00500041</strain>
        <strain evidence="5 8">M09401471</strain>
        <strain evidence="6 12">P00601463</strain>
    </source>
</reference>
<dbReference type="Proteomes" id="UP000044938">
    <property type="component" value="Unassembled WGS sequence"/>
</dbReference>
<dbReference type="Proteomes" id="UP000038802">
    <property type="component" value="Unassembled WGS sequence"/>
</dbReference>
<dbReference type="Proteomes" id="UP000048600">
    <property type="component" value="Unassembled WGS sequence"/>
</dbReference>
<evidence type="ECO:0000313" key="12">
    <source>
        <dbReference type="Proteomes" id="UP000048600"/>
    </source>
</evidence>
<gene>
    <name evidence="3" type="ORF">ERS007679_02254</name>
    <name evidence="1" type="ORF">ERS007681_02435</name>
    <name evidence="2" type="ORF">ERS007688_02997</name>
    <name evidence="4" type="ORF">ERS007703_02859</name>
    <name evidence="5" type="ORF">ERS007720_04141</name>
    <name evidence="6" type="ORF">ERS007741_04417</name>
</gene>
<proteinExistence type="predicted"/>
<name>A0A0U0R3Q6_MYCTX</name>
<dbReference type="AlphaFoldDB" id="A0A0U0R3Q6"/>
<sequence length="235" mass="26288">MVVGQRAHVRPQCRQRRHVIRVHPVADRFAVGEFTVGGDRRLQIDQTDVGRGVLKDRQRLAPGPAPIHGERNAPVHPLGQANIAGRIPHIPFAQLRFAGMRQDLIDATAEHDVTAQQHRHHIRIASHSGPPPPSGNRRNTHPMAYIARHTIGRRRPRGWGRRSSRPRPKVTLPATNRAYLAERCPSAVVTRCSRAARSRHARCRRTASPAGRSSSCASQRCETTGRIGFGWRKTR</sequence>
<evidence type="ECO:0000313" key="2">
    <source>
        <dbReference type="EMBL" id="CFE61873.1"/>
    </source>
</evidence>
<reference evidence="4" key="2">
    <citation type="submission" date="2015-03" db="EMBL/GenBank/DDBJ databases">
        <authorList>
            <person name="Murphy D."/>
        </authorList>
    </citation>
    <scope>NUCLEOTIDE SEQUENCE [LARGE SCALE GENOMIC DNA]</scope>
    <source>
        <strain evidence="4">K00500041</strain>
    </source>
</reference>
<dbReference type="EMBL" id="CHKL01000920">
    <property type="protein sequence ID" value="COX45515.1"/>
    <property type="molecule type" value="Genomic_DNA"/>
</dbReference>
<dbReference type="EMBL" id="CFOE01000320">
    <property type="protein sequence ID" value="CFE40236.1"/>
    <property type="molecule type" value="Genomic_DNA"/>
</dbReference>
<evidence type="ECO:0000313" key="10">
    <source>
        <dbReference type="Proteomes" id="UP000046947"/>
    </source>
</evidence>
<organism evidence="4 7">
    <name type="scientific">Mycobacterium tuberculosis</name>
    <dbReference type="NCBI Taxonomy" id="1773"/>
    <lineage>
        <taxon>Bacteria</taxon>
        <taxon>Bacillati</taxon>
        <taxon>Actinomycetota</taxon>
        <taxon>Actinomycetes</taxon>
        <taxon>Mycobacteriales</taxon>
        <taxon>Mycobacteriaceae</taxon>
        <taxon>Mycobacterium</taxon>
        <taxon>Mycobacterium tuberculosis complex</taxon>
    </lineage>
</organism>
<evidence type="ECO:0000313" key="3">
    <source>
        <dbReference type="EMBL" id="COV67108.1"/>
    </source>
</evidence>
<dbReference type="EMBL" id="CFOH01000582">
    <property type="protein sequence ID" value="CFE61873.1"/>
    <property type="molecule type" value="Genomic_DNA"/>
</dbReference>
<dbReference type="Proteomes" id="UP000045842">
    <property type="component" value="Unassembled WGS sequence"/>
</dbReference>
<evidence type="ECO:0000313" key="8">
    <source>
        <dbReference type="Proteomes" id="UP000044938"/>
    </source>
</evidence>